<dbReference type="InterPro" id="IPR011635">
    <property type="entry name" value="CARDB"/>
</dbReference>
<reference evidence="3" key="1">
    <citation type="submission" date="2019-05" db="EMBL/GenBank/DDBJ databases">
        <title>Methanoculleus sp. FWC-SCC1, a methanogenic archaeon isolated from deep marine cold seep.</title>
        <authorList>
            <person name="Chen Y.-W."/>
            <person name="Chen S.-C."/>
            <person name="Teng N.-H."/>
            <person name="Lai M.-C."/>
        </authorList>
    </citation>
    <scope>NUCLEOTIDE SEQUENCE</scope>
    <source>
        <strain evidence="3">FWC-SCC1</strain>
    </source>
</reference>
<dbReference type="InterPro" id="IPR013783">
    <property type="entry name" value="Ig-like_fold"/>
</dbReference>
<keyword evidence="4" id="KW-1185">Reference proteome</keyword>
<organism evidence="3 4">
    <name type="scientific">Methanoculleus frigidifontis</name>
    <dbReference type="NCBI Taxonomy" id="2584085"/>
    <lineage>
        <taxon>Archaea</taxon>
        <taxon>Methanobacteriati</taxon>
        <taxon>Methanobacteriota</taxon>
        <taxon>Stenosarchaea group</taxon>
        <taxon>Methanomicrobia</taxon>
        <taxon>Methanomicrobiales</taxon>
        <taxon>Methanomicrobiaceae</taxon>
        <taxon>Methanoculleus</taxon>
    </lineage>
</organism>
<dbReference type="Pfam" id="PF11824">
    <property type="entry name" value="DUF3344"/>
    <property type="match status" value="1"/>
</dbReference>
<feature type="domain" description="CARDB" evidence="1">
    <location>
        <begin position="503"/>
        <end position="581"/>
    </location>
</feature>
<protein>
    <submittedName>
        <fullName evidence="3">DUF3344 domain-containing protein</fullName>
    </submittedName>
</protein>
<name>A0ABT8M7Z9_9EURY</name>
<dbReference type="Gene3D" id="2.60.40.10">
    <property type="entry name" value="Immunoglobulins"/>
    <property type="match status" value="2"/>
</dbReference>
<evidence type="ECO:0000259" key="2">
    <source>
        <dbReference type="Pfam" id="PF11824"/>
    </source>
</evidence>
<dbReference type="EMBL" id="VCYH01000002">
    <property type="protein sequence ID" value="MDN7024052.1"/>
    <property type="molecule type" value="Genomic_DNA"/>
</dbReference>
<comment type="caution">
    <text evidence="3">The sequence shown here is derived from an EMBL/GenBank/DDBJ whole genome shotgun (WGS) entry which is preliminary data.</text>
</comment>
<dbReference type="Pfam" id="PF07705">
    <property type="entry name" value="CARDB"/>
    <property type="match status" value="2"/>
</dbReference>
<evidence type="ECO:0000313" key="4">
    <source>
        <dbReference type="Proteomes" id="UP001168338"/>
    </source>
</evidence>
<dbReference type="InterPro" id="IPR008964">
    <property type="entry name" value="Invasin/intimin_cell_adhesion"/>
</dbReference>
<sequence>MKSRRIISLLCLSAFLLLCCTPAASALYEFEGIPLTLSAQGAVPGEVLTFGTYGLAEPPMECTFDLPAVPVYARVYAGVWGGTEDYTGWADITVNDAGPTRFALSGTRDTSPDISVSSHGIYWIAADPAGNLREGQNTVTVTTSRGEAGNRLDGRVYAVCVVAVVEKAGGTVTQYWIAEGNENLHGEGWAGSNPTRKDTASVSFGHADRSGMTAAELMIVLLASNRGQPDYLAMNGRDLGSPSCTADIGNERSFDADGGGGIESRYVDAERFDVTALLERTNTVLFERGRDQNGDGTITSSGTAIEGEDYIHPCLAVLTLERSGTDPLPDLVVERIRTENAYAGETATAVAEIKNYGSPPATPVTVTFDLNGNRIGEDTVTPDPAGNAEATVTWPASGGAFTLTAAIAEAGSRASVDLTIGSLPDLAVTIGTPYRAGAGAAEPPESPLSLVPLIAGLGAIAYLRRSRPPGSLGLLPCLLIAALLTGCLCTGGTSAGAGGYAEYLLPVHIENSGGSDAPSFPVTVYLDGEKAAYKPVDFGVAAGSSTTVTIPLYTTPGTHRVRVVLDETGAVREQTTENNIAEGSYGFP</sequence>
<evidence type="ECO:0000313" key="3">
    <source>
        <dbReference type="EMBL" id="MDN7024052.1"/>
    </source>
</evidence>
<dbReference type="SUPFAM" id="SSF49373">
    <property type="entry name" value="Invasin/intimin cell-adhesion fragments"/>
    <property type="match status" value="1"/>
</dbReference>
<evidence type="ECO:0000259" key="1">
    <source>
        <dbReference type="Pfam" id="PF07705"/>
    </source>
</evidence>
<dbReference type="RefSeq" id="WP_301663138.1">
    <property type="nucleotide sequence ID" value="NZ_VCYH01000002.1"/>
</dbReference>
<feature type="domain" description="DUF3344" evidence="2">
    <location>
        <begin position="31"/>
        <end position="321"/>
    </location>
</feature>
<dbReference type="InterPro" id="IPR021779">
    <property type="entry name" value="DUF3344"/>
</dbReference>
<feature type="domain" description="CARDB" evidence="1">
    <location>
        <begin position="329"/>
        <end position="407"/>
    </location>
</feature>
<accession>A0ABT8M7Z9</accession>
<dbReference type="Proteomes" id="UP001168338">
    <property type="component" value="Unassembled WGS sequence"/>
</dbReference>
<proteinExistence type="predicted"/>
<gene>
    <name evidence="3" type="ORF">FGU65_03960</name>
</gene>